<dbReference type="Proteomes" id="UP001194746">
    <property type="component" value="Unassembled WGS sequence"/>
</dbReference>
<organism evidence="2 3">
    <name type="scientific">Aspergillus nanangensis</name>
    <dbReference type="NCBI Taxonomy" id="2582783"/>
    <lineage>
        <taxon>Eukaryota</taxon>
        <taxon>Fungi</taxon>
        <taxon>Dikarya</taxon>
        <taxon>Ascomycota</taxon>
        <taxon>Pezizomycotina</taxon>
        <taxon>Eurotiomycetes</taxon>
        <taxon>Eurotiomycetidae</taxon>
        <taxon>Eurotiales</taxon>
        <taxon>Aspergillaceae</taxon>
        <taxon>Aspergillus</taxon>
        <taxon>Aspergillus subgen. Circumdati</taxon>
    </lineage>
</organism>
<name>A0AAD4CKD5_ASPNN</name>
<feature type="compositionally biased region" description="Acidic residues" evidence="1">
    <location>
        <begin position="96"/>
        <end position="120"/>
    </location>
</feature>
<feature type="compositionally biased region" description="Pro residues" evidence="1">
    <location>
        <begin position="614"/>
        <end position="628"/>
    </location>
</feature>
<feature type="compositionally biased region" description="Pro residues" evidence="1">
    <location>
        <begin position="703"/>
        <end position="712"/>
    </location>
</feature>
<dbReference type="EMBL" id="VCAU01000056">
    <property type="protein sequence ID" value="KAF9887828.1"/>
    <property type="molecule type" value="Genomic_DNA"/>
</dbReference>
<feature type="region of interest" description="Disordered" evidence="1">
    <location>
        <begin position="195"/>
        <end position="215"/>
    </location>
</feature>
<feature type="region of interest" description="Disordered" evidence="1">
    <location>
        <begin position="362"/>
        <end position="712"/>
    </location>
</feature>
<feature type="compositionally biased region" description="Basic and acidic residues" evidence="1">
    <location>
        <begin position="121"/>
        <end position="137"/>
    </location>
</feature>
<feature type="compositionally biased region" description="Low complexity" evidence="1">
    <location>
        <begin position="501"/>
        <end position="519"/>
    </location>
</feature>
<evidence type="ECO:0000256" key="1">
    <source>
        <dbReference type="SAM" id="MobiDB-lite"/>
    </source>
</evidence>
<feature type="compositionally biased region" description="Basic and acidic residues" evidence="1">
    <location>
        <begin position="401"/>
        <end position="411"/>
    </location>
</feature>
<feature type="region of interest" description="Disordered" evidence="1">
    <location>
        <begin position="305"/>
        <end position="349"/>
    </location>
</feature>
<feature type="compositionally biased region" description="Basic and acidic residues" evidence="1">
    <location>
        <begin position="305"/>
        <end position="314"/>
    </location>
</feature>
<evidence type="ECO:0000313" key="2">
    <source>
        <dbReference type="EMBL" id="KAF9887828.1"/>
    </source>
</evidence>
<feature type="compositionally biased region" description="Acidic residues" evidence="1">
    <location>
        <begin position="49"/>
        <end position="64"/>
    </location>
</feature>
<feature type="compositionally biased region" description="Polar residues" evidence="1">
    <location>
        <begin position="481"/>
        <end position="492"/>
    </location>
</feature>
<feature type="compositionally biased region" description="Basic and acidic residues" evidence="1">
    <location>
        <begin position="568"/>
        <end position="584"/>
    </location>
</feature>
<feature type="compositionally biased region" description="Basic and acidic residues" evidence="1">
    <location>
        <begin position="195"/>
        <end position="209"/>
    </location>
</feature>
<evidence type="ECO:0000313" key="3">
    <source>
        <dbReference type="Proteomes" id="UP001194746"/>
    </source>
</evidence>
<feature type="compositionally biased region" description="Basic and acidic residues" evidence="1">
    <location>
        <begin position="381"/>
        <end position="391"/>
    </location>
</feature>
<sequence>MTMKSKCAWCDEHFESSSEDPISQKEALKEHIATVHPQIAKTSSPSYESIDEDDDHDDAEDLVDDDHGHDDDDVDDIDDAATPSDSETENEHLGDGEDDGIAEIAEDGVAESAETPEIDDDISRIEPEGEGDGHEAESDLALSNQLHEFSREQDSISLDKRLHNLWNIHDIRNFTDDFEDISTGLEKTWTKVFHEPKRDKKKDASELSERPAPYKKMSASKGDFLEITSLEDFLSQLRDPEARSTDELYAITENVAYALKAWQDEYLAIDRLQKLATRHHKPTAEPRKLEKAIVFEDKKEATLYGFKHDPKPDKVGNQNPFTQGGFKPTGAQARRMAIKAGSDPNPDGWPLITKFGTRYVAKYQNPPREEFVGKATRKRRAAELEANKANETDEAAAESPSHAENEQESQTKRRTRSRRSDIAAEAQATAVPIRSSARGRGRGRGRGGARVGSRATSETPQPGPAVSARFSGRSQGREHTTSLTGTIQTRPATQLAPIEPAPSGGTAPATTGSSTSGTAHGDAMDPSEIARREKIANSKNPKRTEAMLNHWARFNKEGRTRNPKRSKAQIEADKAAEVARKAVEPPKMVGKKRKTVSPVFKGPPRLDTGLAPAHPMPPPASLAPAPPGPHHHLAPMPHPHAHSHPHAHPHPTRGSIPMNPYGAMDPRAVVPFPPPPTGPPGPLQQPPPPYHTPYPFMPYGAGLPPPGHTRPA</sequence>
<feature type="region of interest" description="Disordered" evidence="1">
    <location>
        <begin position="1"/>
        <end position="139"/>
    </location>
</feature>
<feature type="compositionally biased region" description="Basic residues" evidence="1">
    <location>
        <begin position="629"/>
        <end position="651"/>
    </location>
</feature>
<comment type="caution">
    <text evidence="2">The sequence shown here is derived from an EMBL/GenBank/DDBJ whole genome shotgun (WGS) entry which is preliminary data.</text>
</comment>
<feature type="compositionally biased region" description="Basic residues" evidence="1">
    <location>
        <begin position="437"/>
        <end position="447"/>
    </location>
</feature>
<gene>
    <name evidence="2" type="ORF">FE257_009634</name>
</gene>
<proteinExistence type="predicted"/>
<feature type="compositionally biased region" description="Basic and acidic residues" evidence="1">
    <location>
        <begin position="9"/>
        <end position="33"/>
    </location>
</feature>
<reference evidence="2" key="1">
    <citation type="journal article" date="2019" name="Beilstein J. Org. Chem.">
        <title>Nanangenines: drimane sesquiterpenoids as the dominant metabolite cohort of a novel Australian fungus, Aspergillus nanangensis.</title>
        <authorList>
            <person name="Lacey H.J."/>
            <person name="Gilchrist C.L.M."/>
            <person name="Crombie A."/>
            <person name="Kalaitzis J.A."/>
            <person name="Vuong D."/>
            <person name="Rutledge P.J."/>
            <person name="Turner P."/>
            <person name="Pitt J.I."/>
            <person name="Lacey E."/>
            <person name="Chooi Y.H."/>
            <person name="Piggott A.M."/>
        </authorList>
    </citation>
    <scope>NUCLEOTIDE SEQUENCE</scope>
    <source>
        <strain evidence="2">MST-FP2251</strain>
    </source>
</reference>
<accession>A0AAD4CKD5</accession>
<keyword evidence="3" id="KW-1185">Reference proteome</keyword>
<protein>
    <submittedName>
        <fullName evidence="2">Uncharacterized protein</fullName>
    </submittedName>
</protein>
<dbReference type="AlphaFoldDB" id="A0AAD4CKD5"/>
<feature type="compositionally biased region" description="Pro residues" evidence="1">
    <location>
        <begin position="671"/>
        <end position="696"/>
    </location>
</feature>
<reference evidence="2" key="2">
    <citation type="submission" date="2020-02" db="EMBL/GenBank/DDBJ databases">
        <authorList>
            <person name="Gilchrist C.L.M."/>
            <person name="Chooi Y.-H."/>
        </authorList>
    </citation>
    <scope>NUCLEOTIDE SEQUENCE</scope>
    <source>
        <strain evidence="2">MST-FP2251</strain>
    </source>
</reference>